<comment type="caution">
    <text evidence="1">The sequence shown here is derived from an EMBL/GenBank/DDBJ whole genome shotgun (WGS) entry which is preliminary data.</text>
</comment>
<proteinExistence type="predicted"/>
<evidence type="ECO:0000313" key="2">
    <source>
        <dbReference type="Proteomes" id="UP000824134"/>
    </source>
</evidence>
<name>A0A9D1ZSW0_9MICC</name>
<organism evidence="1 2">
    <name type="scientific">Candidatus Rothia avicola</name>
    <dbReference type="NCBI Taxonomy" id="2840478"/>
    <lineage>
        <taxon>Bacteria</taxon>
        <taxon>Bacillati</taxon>
        <taxon>Actinomycetota</taxon>
        <taxon>Actinomycetes</taxon>
        <taxon>Micrococcales</taxon>
        <taxon>Micrococcaceae</taxon>
        <taxon>Rothia</taxon>
    </lineage>
</organism>
<sequence>MTAYFFIEPGASTAPETGAAPFLKDTSLEQLRQLVLAVPGVEKIYPRPSHWLRAVGGAQGASMRSQRLATDQVTVAVRLGVSSQAKVPDVARAVSLALANALPEVAIELEVASC</sequence>
<dbReference type="EMBL" id="DXCN01000070">
    <property type="protein sequence ID" value="HIY95811.1"/>
    <property type="molecule type" value="Genomic_DNA"/>
</dbReference>
<dbReference type="Proteomes" id="UP000824134">
    <property type="component" value="Unassembled WGS sequence"/>
</dbReference>
<evidence type="ECO:0000313" key="1">
    <source>
        <dbReference type="EMBL" id="HIY95811.1"/>
    </source>
</evidence>
<protein>
    <submittedName>
        <fullName evidence="1">Uncharacterized protein</fullName>
    </submittedName>
</protein>
<accession>A0A9D1ZSW0</accession>
<reference evidence="1" key="1">
    <citation type="journal article" date="2021" name="PeerJ">
        <title>Extensive microbial diversity within the chicken gut microbiome revealed by metagenomics and culture.</title>
        <authorList>
            <person name="Gilroy R."/>
            <person name="Ravi A."/>
            <person name="Getino M."/>
            <person name="Pursley I."/>
            <person name="Horton D.L."/>
            <person name="Alikhan N.F."/>
            <person name="Baker D."/>
            <person name="Gharbi K."/>
            <person name="Hall N."/>
            <person name="Watson M."/>
            <person name="Adriaenssens E.M."/>
            <person name="Foster-Nyarko E."/>
            <person name="Jarju S."/>
            <person name="Secka A."/>
            <person name="Antonio M."/>
            <person name="Oren A."/>
            <person name="Chaudhuri R.R."/>
            <person name="La Ragione R."/>
            <person name="Hildebrand F."/>
            <person name="Pallen M.J."/>
        </authorList>
    </citation>
    <scope>NUCLEOTIDE SEQUENCE</scope>
    <source>
        <strain evidence="1">ChiHjej12B11-9195</strain>
    </source>
</reference>
<gene>
    <name evidence="1" type="ORF">H9821_09195</name>
</gene>
<reference evidence="1" key="2">
    <citation type="submission" date="2021-04" db="EMBL/GenBank/DDBJ databases">
        <authorList>
            <person name="Gilroy R."/>
        </authorList>
    </citation>
    <scope>NUCLEOTIDE SEQUENCE</scope>
    <source>
        <strain evidence="1">ChiHjej12B11-9195</strain>
    </source>
</reference>
<dbReference type="AlphaFoldDB" id="A0A9D1ZSW0"/>